<dbReference type="EMBL" id="JAJNBZ010000008">
    <property type="protein sequence ID" value="MCE5170184.1"/>
    <property type="molecule type" value="Genomic_DNA"/>
</dbReference>
<sequence length="340" mass="37094">MRLKVALLTMTAALVMTMGMTGCTTRDNVTTKSARPNNMYRSTDGVRPLDGDYRFNANRYNTNFTGNGYRTNTLDNNLSGTYGTHGNYDGMYGHGRSYDGMHGRNYDGMHSRNYDGMHGRNYDMSGGRYGMHSANSKMEMSQKIANKIATIKGVKSANVVVTNNNAYVAVTTEHTTTAPKGKMSGMSTHRQDGRTYGTSKHGSHMGTYGTSKHGSHMGTHGTSKHGSRSHMGTQGTSKHGSHAGSYGTRSTSASDVPTDLKEKIGNMVKKEAPNCNNVYVSANPDFVDRMNYYNNYAANGQPLTGFANEFQEMIYRIFPTNAGANPTGQPTRLNNMAPGR</sequence>
<feature type="chain" id="PRO_5046230493" evidence="2">
    <location>
        <begin position="22"/>
        <end position="340"/>
    </location>
</feature>
<keyword evidence="2" id="KW-0732">Signal</keyword>
<reference evidence="3 4" key="1">
    <citation type="submission" date="2021-11" db="EMBL/GenBank/DDBJ databases">
        <title>Draft genome sequence of Paenibacillus profundus YoMME, a new Gram-positive bacteria with exoelectrogenic properties.</title>
        <authorList>
            <person name="Hubenova Y."/>
            <person name="Hubenova E."/>
            <person name="Manasiev Y."/>
            <person name="Peykov S."/>
            <person name="Mitov M."/>
        </authorList>
    </citation>
    <scope>NUCLEOTIDE SEQUENCE [LARGE SCALE GENOMIC DNA]</scope>
    <source>
        <strain evidence="3 4">YoMME</strain>
    </source>
</reference>
<proteinExistence type="predicted"/>
<evidence type="ECO:0000313" key="4">
    <source>
        <dbReference type="Proteomes" id="UP001199916"/>
    </source>
</evidence>
<dbReference type="Pfam" id="PF09580">
    <property type="entry name" value="Spore_YhcN_YlaJ"/>
    <property type="match status" value="2"/>
</dbReference>
<dbReference type="PROSITE" id="PS51257">
    <property type="entry name" value="PROKAR_LIPOPROTEIN"/>
    <property type="match status" value="1"/>
</dbReference>
<feature type="signal peptide" evidence="2">
    <location>
        <begin position="1"/>
        <end position="21"/>
    </location>
</feature>
<name>A0ABS8YKW4_9BACL</name>
<comment type="caution">
    <text evidence="3">The sequence shown here is derived from an EMBL/GenBank/DDBJ whole genome shotgun (WGS) entry which is preliminary data.</text>
</comment>
<gene>
    <name evidence="3" type="ORF">LQV63_12770</name>
</gene>
<protein>
    <submittedName>
        <fullName evidence="3">YhcN/YlaJ family sporulation lipoprotein</fullName>
    </submittedName>
</protein>
<keyword evidence="4" id="KW-1185">Reference proteome</keyword>
<organism evidence="3 4">
    <name type="scientific">Paenibacillus profundus</name>
    <dbReference type="NCBI Taxonomy" id="1173085"/>
    <lineage>
        <taxon>Bacteria</taxon>
        <taxon>Bacillati</taxon>
        <taxon>Bacillota</taxon>
        <taxon>Bacilli</taxon>
        <taxon>Bacillales</taxon>
        <taxon>Paenibacillaceae</taxon>
        <taxon>Paenibacillus</taxon>
    </lineage>
</organism>
<evidence type="ECO:0000313" key="3">
    <source>
        <dbReference type="EMBL" id="MCE5170184.1"/>
    </source>
</evidence>
<evidence type="ECO:0000256" key="1">
    <source>
        <dbReference type="SAM" id="MobiDB-lite"/>
    </source>
</evidence>
<accession>A0ABS8YKW4</accession>
<dbReference type="Proteomes" id="UP001199916">
    <property type="component" value="Unassembled WGS sequence"/>
</dbReference>
<dbReference type="InterPro" id="IPR019076">
    <property type="entry name" value="Spore_lipoprot_YhcN/YlaJ-like"/>
</dbReference>
<dbReference type="RefSeq" id="WP_233696985.1">
    <property type="nucleotide sequence ID" value="NZ_JAJNBZ010000008.1"/>
</dbReference>
<evidence type="ECO:0000256" key="2">
    <source>
        <dbReference type="SAM" id="SignalP"/>
    </source>
</evidence>
<feature type="region of interest" description="Disordered" evidence="1">
    <location>
        <begin position="178"/>
        <end position="257"/>
    </location>
</feature>
<keyword evidence="3" id="KW-0449">Lipoprotein</keyword>